<dbReference type="Pfam" id="PF00561">
    <property type="entry name" value="Abhydrolase_1"/>
    <property type="match status" value="1"/>
</dbReference>
<reference evidence="5" key="1">
    <citation type="submission" date="2018-11" db="EMBL/GenBank/DDBJ databases">
        <title>The first complete genome sequence of Mycoplasma iowae strain 695.</title>
        <authorList>
            <person name="Ghanem M."/>
            <person name="El-Gazzar M."/>
        </authorList>
    </citation>
    <scope>NUCLEOTIDE SEQUENCE [LARGE SCALE GENOMIC DNA]</scope>
    <source>
        <strain evidence="5">695</strain>
    </source>
</reference>
<dbReference type="PANTHER" id="PTHR43798">
    <property type="entry name" value="MONOACYLGLYCEROL LIPASE"/>
    <property type="match status" value="1"/>
</dbReference>
<sequence length="266" mass="31263">MEKNSIEGIVYHFKKSEINNPKGVIVFVHGFATTSNYHLNFANQLKDYDYYAIELPGHGYSKLDSKKDLSPYNLALKVIRWIELLKLEDFYLIGHSMGGGIVNIVASKIPEKIIKVVAVTPMNSSFSFKLRNIYKFVPKTLKGTLRMEKIILKEPEKFFPNKLNDEGLIKELNYQKDNRSNFKYLRKNMASLKNLKILKKCEENNFLKTLVLLGKYDQIIDWKSANKRFSKLKNYQLYVFQNSAHLPFWEEPELYKEKVLEFIERE</sequence>
<proteinExistence type="inferred from homology"/>
<dbReference type="GO" id="GO:0016020">
    <property type="term" value="C:membrane"/>
    <property type="evidence" value="ECO:0007669"/>
    <property type="project" value="TreeGrafter"/>
</dbReference>
<dbReference type="OrthoDB" id="403987at2"/>
<dbReference type="InterPro" id="IPR000073">
    <property type="entry name" value="AB_hydrolase_1"/>
</dbReference>
<organism evidence="4 5">
    <name type="scientific">Malacoplasma iowae 695</name>
    <dbReference type="NCBI Taxonomy" id="1048830"/>
    <lineage>
        <taxon>Bacteria</taxon>
        <taxon>Bacillati</taxon>
        <taxon>Mycoplasmatota</taxon>
        <taxon>Mycoplasmoidales</taxon>
        <taxon>Mycoplasmoidaceae</taxon>
        <taxon>Malacoplasma</taxon>
    </lineage>
</organism>
<dbReference type="InterPro" id="IPR029058">
    <property type="entry name" value="AB_hydrolase_fold"/>
</dbReference>
<dbReference type="AlphaFoldDB" id="A0A6P1LH76"/>
<evidence type="ECO:0000256" key="1">
    <source>
        <dbReference type="ARBA" id="ARBA00006989"/>
    </source>
</evidence>
<evidence type="ECO:0000256" key="2">
    <source>
        <dbReference type="ARBA" id="ARBA00022487"/>
    </source>
</evidence>
<evidence type="ECO:0000313" key="5">
    <source>
        <dbReference type="Proteomes" id="UP000464283"/>
    </source>
</evidence>
<accession>A0A6P1LH76</accession>
<dbReference type="PANTHER" id="PTHR43798:SF33">
    <property type="entry name" value="HYDROLASE, PUTATIVE (AFU_ORTHOLOGUE AFUA_2G14860)-RELATED"/>
    <property type="match status" value="1"/>
</dbReference>
<evidence type="ECO:0000256" key="3">
    <source>
        <dbReference type="ARBA" id="ARBA00022801"/>
    </source>
</evidence>
<keyword evidence="3 4" id="KW-0378">Hydrolase</keyword>
<dbReference type="InterPro" id="IPR050266">
    <property type="entry name" value="AB_hydrolase_sf"/>
</dbReference>
<dbReference type="KEGG" id="miw:EER00_00890"/>
<dbReference type="EMBL" id="CP033512">
    <property type="protein sequence ID" value="QHG89455.1"/>
    <property type="molecule type" value="Genomic_DNA"/>
</dbReference>
<comment type="similarity">
    <text evidence="1">Belongs to the lipase/esterase LIP3/BchO family.</text>
</comment>
<dbReference type="PRINTS" id="PR00111">
    <property type="entry name" value="ABHYDROLASE"/>
</dbReference>
<dbReference type="SUPFAM" id="SSF53474">
    <property type="entry name" value="alpha/beta-Hydrolases"/>
    <property type="match status" value="1"/>
</dbReference>
<protein>
    <submittedName>
        <fullName evidence="4">Alpha/beta hydrolase</fullName>
    </submittedName>
</protein>
<name>A0A6P1LH76_MALIO</name>
<dbReference type="Gene3D" id="3.40.50.1820">
    <property type="entry name" value="alpha/beta hydrolase"/>
    <property type="match status" value="1"/>
</dbReference>
<keyword evidence="2" id="KW-0719">Serine esterase</keyword>
<dbReference type="Proteomes" id="UP000464283">
    <property type="component" value="Chromosome"/>
</dbReference>
<dbReference type="GO" id="GO:0052689">
    <property type="term" value="F:carboxylic ester hydrolase activity"/>
    <property type="evidence" value="ECO:0007669"/>
    <property type="project" value="UniProtKB-KW"/>
</dbReference>
<evidence type="ECO:0000313" key="4">
    <source>
        <dbReference type="EMBL" id="QHG89455.1"/>
    </source>
</evidence>
<dbReference type="RefSeq" id="WP_004024543.1">
    <property type="nucleotide sequence ID" value="NZ_AGFP01000002.1"/>
</dbReference>
<dbReference type="GeneID" id="96866736"/>
<gene>
    <name evidence="4" type="ORF">EER00_00890</name>
</gene>